<dbReference type="EMBL" id="ARZY01000024">
    <property type="protein sequence ID" value="EWH09418.1"/>
    <property type="molecule type" value="Genomic_DNA"/>
</dbReference>
<name>W7QND0_9ALTE</name>
<dbReference type="eggNOG" id="COG3213">
    <property type="taxonomic scope" value="Bacteria"/>
</dbReference>
<feature type="transmembrane region" description="Helical" evidence="1">
    <location>
        <begin position="181"/>
        <end position="204"/>
    </location>
</feature>
<dbReference type="STRING" id="1328313.DS2_12819"/>
<accession>W7QND0</accession>
<feature type="transmembrane region" description="Helical" evidence="1">
    <location>
        <begin position="72"/>
        <end position="91"/>
    </location>
</feature>
<dbReference type="OrthoDB" id="9770040at2"/>
<keyword evidence="1" id="KW-0472">Membrane</keyword>
<feature type="transmembrane region" description="Helical" evidence="1">
    <location>
        <begin position="316"/>
        <end position="334"/>
    </location>
</feature>
<feature type="transmembrane region" description="Helical" evidence="1">
    <location>
        <begin position="103"/>
        <end position="120"/>
    </location>
</feature>
<dbReference type="Pfam" id="PF05940">
    <property type="entry name" value="NnrS"/>
    <property type="match status" value="1"/>
</dbReference>
<comment type="caution">
    <text evidence="2">The sequence shown here is derived from an EMBL/GenBank/DDBJ whole genome shotgun (WGS) entry which is preliminary data.</text>
</comment>
<dbReference type="AlphaFoldDB" id="W7QND0"/>
<feature type="transmembrane region" description="Helical" evidence="1">
    <location>
        <begin position="284"/>
        <end position="304"/>
    </location>
</feature>
<feature type="transmembrane region" description="Helical" evidence="1">
    <location>
        <begin position="31"/>
        <end position="52"/>
    </location>
</feature>
<sequence length="410" mass="45635">MALIQIQQPNNLQQPQKPKGHPFWELAFRPWFLLASVWSVLAITIWMGFLHGKPLTHQWHMLNPLVWHTHEMIFGFAATVAAGFVLTAVQTWTNQPSINGKPLMLLTAIWLIARVCFALNETSSIYLGFALQMLWWLGVIYSYSKLVLKANNKRNYIFIGLFSLMMIANATLLLADLQQNIPMAIHLAQTSVLIFALLISLIGGRVIGFFTKNGAPHSNPQQYPMLNLASNLLTAICAIGLFLTYFSQTHIIWYMLSGLFIGTGILQTIRLIGWQPHKTLKVPLLWSLHATYLAMSLGLILMGISFVRESITFSDALHLITVGSIGGMILAMIARVSLGHTGRMIIVGHTMAIAFSALIIAGLSRSLLAVFGMPQLSWKISAALWIIGFMIFVVVYTPILLAPRKDRIGC</sequence>
<feature type="transmembrane region" description="Helical" evidence="1">
    <location>
        <begin position="126"/>
        <end position="144"/>
    </location>
</feature>
<feature type="transmembrane region" description="Helical" evidence="1">
    <location>
        <begin position="346"/>
        <end position="368"/>
    </location>
</feature>
<dbReference type="InterPro" id="IPR010266">
    <property type="entry name" value="NnrS"/>
</dbReference>
<proteinExistence type="predicted"/>
<evidence type="ECO:0000313" key="3">
    <source>
        <dbReference type="Proteomes" id="UP000019276"/>
    </source>
</evidence>
<protein>
    <submittedName>
        <fullName evidence="2">NnrS family protein</fullName>
    </submittedName>
</protein>
<evidence type="ECO:0000256" key="1">
    <source>
        <dbReference type="SAM" id="Phobius"/>
    </source>
</evidence>
<keyword evidence="3" id="KW-1185">Reference proteome</keyword>
<evidence type="ECO:0000313" key="2">
    <source>
        <dbReference type="EMBL" id="EWH09418.1"/>
    </source>
</evidence>
<organism evidence="2 3">
    <name type="scientific">Catenovulum agarivorans DS-2</name>
    <dbReference type="NCBI Taxonomy" id="1328313"/>
    <lineage>
        <taxon>Bacteria</taxon>
        <taxon>Pseudomonadati</taxon>
        <taxon>Pseudomonadota</taxon>
        <taxon>Gammaproteobacteria</taxon>
        <taxon>Alteromonadales</taxon>
        <taxon>Alteromonadaceae</taxon>
        <taxon>Catenovulum</taxon>
    </lineage>
</organism>
<keyword evidence="1" id="KW-1133">Transmembrane helix</keyword>
<feature type="transmembrane region" description="Helical" evidence="1">
    <location>
        <begin position="156"/>
        <end position="175"/>
    </location>
</feature>
<dbReference type="RefSeq" id="WP_051479856.1">
    <property type="nucleotide sequence ID" value="NZ_ARZY01000024.1"/>
</dbReference>
<feature type="transmembrane region" description="Helical" evidence="1">
    <location>
        <begin position="380"/>
        <end position="402"/>
    </location>
</feature>
<keyword evidence="1" id="KW-0812">Transmembrane</keyword>
<feature type="transmembrane region" description="Helical" evidence="1">
    <location>
        <begin position="251"/>
        <end position="272"/>
    </location>
</feature>
<feature type="transmembrane region" description="Helical" evidence="1">
    <location>
        <begin position="225"/>
        <end position="245"/>
    </location>
</feature>
<gene>
    <name evidence="2" type="ORF">DS2_12819</name>
</gene>
<reference evidence="2 3" key="1">
    <citation type="journal article" date="2014" name="Genome Announc.">
        <title>Draft Genome Sequence of the Agar-Degrading Bacterium Catenovulum sp. Strain DS-2, Isolated from Intestines of Haliotis diversicolor.</title>
        <authorList>
            <person name="Shan D."/>
            <person name="Li X."/>
            <person name="Gu Z."/>
            <person name="Wei G."/>
            <person name="Gao Z."/>
            <person name="Shao Z."/>
        </authorList>
    </citation>
    <scope>NUCLEOTIDE SEQUENCE [LARGE SCALE GENOMIC DNA]</scope>
    <source>
        <strain evidence="2 3">DS-2</strain>
    </source>
</reference>
<dbReference type="PATRIC" id="fig|1328313.3.peg.2615"/>
<dbReference type="Proteomes" id="UP000019276">
    <property type="component" value="Unassembled WGS sequence"/>
</dbReference>